<accession>A0A0V1L0H5</accession>
<protein>
    <submittedName>
        <fullName evidence="2">Uncharacterized protein</fullName>
    </submittedName>
</protein>
<name>A0A0V1L0H5_9BILA</name>
<proteinExistence type="predicted"/>
<dbReference type="AlphaFoldDB" id="A0A0V1L0H5"/>
<feature type="compositionally biased region" description="Acidic residues" evidence="1">
    <location>
        <begin position="25"/>
        <end position="42"/>
    </location>
</feature>
<reference evidence="2 3" key="1">
    <citation type="submission" date="2015-05" db="EMBL/GenBank/DDBJ databases">
        <title>Evolution of Trichinella species and genotypes.</title>
        <authorList>
            <person name="Korhonen P.K."/>
            <person name="Edoardo P."/>
            <person name="Giuseppe L.R."/>
            <person name="Gasser R.B."/>
        </authorList>
    </citation>
    <scope>NUCLEOTIDE SEQUENCE [LARGE SCALE GENOMIC DNA]</scope>
    <source>
        <strain evidence="2">ISS10</strain>
    </source>
</reference>
<dbReference type="EMBL" id="JYDW01000175">
    <property type="protein sequence ID" value="KRZ53065.1"/>
    <property type="molecule type" value="Genomic_DNA"/>
</dbReference>
<feature type="region of interest" description="Disordered" evidence="1">
    <location>
        <begin position="1"/>
        <end position="53"/>
    </location>
</feature>
<evidence type="ECO:0000313" key="3">
    <source>
        <dbReference type="Proteomes" id="UP000054721"/>
    </source>
</evidence>
<feature type="compositionally biased region" description="Basic and acidic residues" evidence="1">
    <location>
        <begin position="1"/>
        <end position="18"/>
    </location>
</feature>
<evidence type="ECO:0000256" key="1">
    <source>
        <dbReference type="SAM" id="MobiDB-lite"/>
    </source>
</evidence>
<gene>
    <name evidence="2" type="ORF">T02_7255</name>
</gene>
<comment type="caution">
    <text evidence="2">The sequence shown here is derived from an EMBL/GenBank/DDBJ whole genome shotgun (WGS) entry which is preliminary data.</text>
</comment>
<evidence type="ECO:0000313" key="2">
    <source>
        <dbReference type="EMBL" id="KRZ53065.1"/>
    </source>
</evidence>
<keyword evidence="3" id="KW-1185">Reference proteome</keyword>
<dbReference type="Proteomes" id="UP000054721">
    <property type="component" value="Unassembled WGS sequence"/>
</dbReference>
<organism evidence="2 3">
    <name type="scientific">Trichinella nativa</name>
    <dbReference type="NCBI Taxonomy" id="6335"/>
    <lineage>
        <taxon>Eukaryota</taxon>
        <taxon>Metazoa</taxon>
        <taxon>Ecdysozoa</taxon>
        <taxon>Nematoda</taxon>
        <taxon>Enoplea</taxon>
        <taxon>Dorylaimia</taxon>
        <taxon>Trichinellida</taxon>
        <taxon>Trichinellidae</taxon>
        <taxon>Trichinella</taxon>
    </lineage>
</organism>
<sequence length="53" mass="6531">MIERHTVIDKTDRNERLHNSVAVHEEEEEEEEEEQKEKEEEEMVRKRCQHVSL</sequence>